<evidence type="ECO:0000313" key="2">
    <source>
        <dbReference type="EnsemblMetazoa" id="AALB001669-PA"/>
    </source>
</evidence>
<accession>A0A182F5C6</accession>
<dbReference type="EnsemblMetazoa" id="AALB001669-RA">
    <property type="protein sequence ID" value="AALB001669-PA"/>
    <property type="gene ID" value="AALB001669"/>
</dbReference>
<reference evidence="2" key="2">
    <citation type="submission" date="2022-08" db="UniProtKB">
        <authorList>
            <consortium name="EnsemblMetazoa"/>
        </authorList>
    </citation>
    <scope>IDENTIFICATION</scope>
    <source>
        <strain evidence="2">STECLA/ALBI9_A</strain>
    </source>
</reference>
<evidence type="ECO:0000256" key="1">
    <source>
        <dbReference type="SAM" id="MobiDB-lite"/>
    </source>
</evidence>
<feature type="region of interest" description="Disordered" evidence="1">
    <location>
        <begin position="1"/>
        <end position="68"/>
    </location>
</feature>
<sequence length="68" mass="7882">MASNAPSHIGELYKMDPCMQDAERSKPAEKRKCTRKRWVLGRSAGKSKADEGRKDKQQQQQQQQQHQQ</sequence>
<protein>
    <submittedName>
        <fullName evidence="2">Uncharacterized protein</fullName>
    </submittedName>
</protein>
<organism evidence="2 3">
    <name type="scientific">Anopheles albimanus</name>
    <name type="common">New world malaria mosquito</name>
    <dbReference type="NCBI Taxonomy" id="7167"/>
    <lineage>
        <taxon>Eukaryota</taxon>
        <taxon>Metazoa</taxon>
        <taxon>Ecdysozoa</taxon>
        <taxon>Arthropoda</taxon>
        <taxon>Hexapoda</taxon>
        <taxon>Insecta</taxon>
        <taxon>Pterygota</taxon>
        <taxon>Neoptera</taxon>
        <taxon>Endopterygota</taxon>
        <taxon>Diptera</taxon>
        <taxon>Nematocera</taxon>
        <taxon>Culicoidea</taxon>
        <taxon>Culicidae</taxon>
        <taxon>Anophelinae</taxon>
        <taxon>Anopheles</taxon>
    </lineage>
</organism>
<name>A0A182F5C6_ANOAL</name>
<feature type="compositionally biased region" description="Low complexity" evidence="1">
    <location>
        <begin position="58"/>
        <end position="68"/>
    </location>
</feature>
<dbReference type="Proteomes" id="UP000069272">
    <property type="component" value="Chromosome 2L"/>
</dbReference>
<feature type="compositionally biased region" description="Basic and acidic residues" evidence="1">
    <location>
        <begin position="47"/>
        <end position="57"/>
    </location>
</feature>
<dbReference type="VEuPathDB" id="VectorBase:AALB001669"/>
<reference evidence="2 3" key="1">
    <citation type="journal article" date="2017" name="G3 (Bethesda)">
        <title>The Physical Genome Mapping of Anopheles albimanus Corrected Scaffold Misassemblies and Identified Interarm Rearrangements in Genus Anopheles.</title>
        <authorList>
            <person name="Artemov G.N."/>
            <person name="Peery A.N."/>
            <person name="Jiang X."/>
            <person name="Tu Z."/>
            <person name="Stegniy V.N."/>
            <person name="Sharakhova M.V."/>
            <person name="Sharakhov I.V."/>
        </authorList>
    </citation>
    <scope>NUCLEOTIDE SEQUENCE [LARGE SCALE GENOMIC DNA]</scope>
    <source>
        <strain evidence="2 3">ALBI9_A</strain>
    </source>
</reference>
<proteinExistence type="predicted"/>
<feature type="compositionally biased region" description="Basic and acidic residues" evidence="1">
    <location>
        <begin position="21"/>
        <end position="31"/>
    </location>
</feature>
<dbReference type="AlphaFoldDB" id="A0A182F5C6"/>
<evidence type="ECO:0000313" key="3">
    <source>
        <dbReference type="Proteomes" id="UP000069272"/>
    </source>
</evidence>
<keyword evidence="3" id="KW-1185">Reference proteome</keyword>